<dbReference type="GO" id="GO:0006508">
    <property type="term" value="P:proteolysis"/>
    <property type="evidence" value="ECO:0007669"/>
    <property type="project" value="InterPro"/>
</dbReference>
<comment type="similarity">
    <text evidence="1">Belongs to the peptidase M14 family.</text>
</comment>
<feature type="active site" description="Proton donor/acceptor" evidence="1">
    <location>
        <position position="500"/>
    </location>
</feature>
<accession>A0A1G9BWJ1</accession>
<dbReference type="STRING" id="586411.SAMN05216187_108131"/>
<keyword evidence="3" id="KW-0645">Protease</keyword>
<name>A0A1G9BWJ1_9STAP</name>
<evidence type="ECO:0000256" key="1">
    <source>
        <dbReference type="PROSITE-ProRule" id="PRU01379"/>
    </source>
</evidence>
<protein>
    <submittedName>
        <fullName evidence="3">Zinc carboxypeptidase</fullName>
    </submittedName>
</protein>
<dbReference type="GO" id="GO:0004181">
    <property type="term" value="F:metallocarboxypeptidase activity"/>
    <property type="evidence" value="ECO:0007669"/>
    <property type="project" value="InterPro"/>
</dbReference>
<evidence type="ECO:0000259" key="2">
    <source>
        <dbReference type="PROSITE" id="PS52035"/>
    </source>
</evidence>
<dbReference type="PROSITE" id="PS52035">
    <property type="entry name" value="PEPTIDASE_M14"/>
    <property type="match status" value="1"/>
</dbReference>
<reference evidence="4" key="1">
    <citation type="submission" date="2016-10" db="EMBL/GenBank/DDBJ databases">
        <authorList>
            <person name="Varghese N."/>
            <person name="Submissions S."/>
        </authorList>
    </citation>
    <scope>NUCLEOTIDE SEQUENCE [LARGE SCALE GENOMIC DNA]</scope>
    <source>
        <strain evidence="4">CGMCC 1.8911</strain>
    </source>
</reference>
<proteinExistence type="inferred from homology"/>
<dbReference type="CDD" id="cd19958">
    <property type="entry name" value="pyocin_knob"/>
    <property type="match status" value="2"/>
</dbReference>
<dbReference type="InterPro" id="IPR000834">
    <property type="entry name" value="Peptidase_M14"/>
</dbReference>
<dbReference type="SMART" id="SM00631">
    <property type="entry name" value="Zn_pept"/>
    <property type="match status" value="1"/>
</dbReference>
<keyword evidence="3" id="KW-0378">Hydrolase</keyword>
<dbReference type="SUPFAM" id="SSF53187">
    <property type="entry name" value="Zn-dependent exopeptidases"/>
    <property type="match status" value="1"/>
</dbReference>
<keyword evidence="3" id="KW-0121">Carboxypeptidase</keyword>
<dbReference type="Pfam" id="PF00246">
    <property type="entry name" value="Peptidase_M14"/>
    <property type="match status" value="1"/>
</dbReference>
<evidence type="ECO:0000313" key="3">
    <source>
        <dbReference type="EMBL" id="SDK43760.1"/>
    </source>
</evidence>
<sequence length="549" mass="61018">MTPDEYAEIIASLNGLLKSGNVDKSDLTPEFKEKIEDFDTQLAQKVTKGNVAVADINKNLGKFNQTYMSDELLQQMAGNTPINAVPADGSVNNSKLDSIVYGKILDIGTNANSLDVPGFYTVSSGVRATEALNFPPGNQFGVLNVRHLGSAVIAQSYTMHSIGEIWTRRRYSGSWSAWRKINENIRTSFLNKLDLNEITDTGEWRQVDSAHITSNLNYPDISGDALTGTLLVSNASGSISQTYIADRAGEIFVRDRNVAGRWFEWKKVGGTNESGRGDGNSVPKTDMEITGRWTSNDAGDNFMFEMGKHELVEIIEVGRSVRDRPIYAAVIGDPTKPAYYINAASHGTEVGAAEAAWLLVREFTQEKSLMLMDMCIIVLPNQNPDNRFIARGNKNAVDINRDWVDKEQPETHAAMHILNNYNVVAATDLHNFGYPRHVSLKEAIYGTPEVMAKSQELFDLVTTTLENDDQLVRRYDPEAPNSSFTNGVAEQWNVATLLIEIPCGGYNDWTFDHYYPTPYWQAYVGGLACKATAKYVWRNLSDFEAVKSE</sequence>
<dbReference type="Proteomes" id="UP000242700">
    <property type="component" value="Unassembled WGS sequence"/>
</dbReference>
<dbReference type="GO" id="GO:0008270">
    <property type="term" value="F:zinc ion binding"/>
    <property type="evidence" value="ECO:0007669"/>
    <property type="project" value="InterPro"/>
</dbReference>
<dbReference type="AlphaFoldDB" id="A0A1G9BWJ1"/>
<dbReference type="EMBL" id="FNFI01000008">
    <property type="protein sequence ID" value="SDK43760.1"/>
    <property type="molecule type" value="Genomic_DNA"/>
</dbReference>
<feature type="domain" description="Peptidase M14" evidence="2">
    <location>
        <begin position="292"/>
        <end position="534"/>
    </location>
</feature>
<evidence type="ECO:0000313" key="4">
    <source>
        <dbReference type="Proteomes" id="UP000242700"/>
    </source>
</evidence>
<dbReference type="Gene3D" id="3.40.630.10">
    <property type="entry name" value="Zn peptidases"/>
    <property type="match status" value="1"/>
</dbReference>
<gene>
    <name evidence="3" type="ORF">SAMN05216187_108131</name>
</gene>
<organism evidence="3 4">
    <name type="scientific">Jeotgalicoccus aerolatus</name>
    <dbReference type="NCBI Taxonomy" id="709510"/>
    <lineage>
        <taxon>Bacteria</taxon>
        <taxon>Bacillati</taxon>
        <taxon>Bacillota</taxon>
        <taxon>Bacilli</taxon>
        <taxon>Bacillales</taxon>
        <taxon>Staphylococcaceae</taxon>
        <taxon>Jeotgalicoccus</taxon>
    </lineage>
</organism>